<dbReference type="AlphaFoldDB" id="A0A4U5MKM9"/>
<feature type="transmembrane region" description="Helical" evidence="1">
    <location>
        <begin position="49"/>
        <end position="75"/>
    </location>
</feature>
<reference evidence="2 3" key="2">
    <citation type="journal article" date="2019" name="G3 (Bethesda)">
        <title>Hybrid Assembly of the Genome of the Entomopathogenic Nematode Steinernema carpocapsae Identifies the X-Chromosome.</title>
        <authorList>
            <person name="Serra L."/>
            <person name="Macchietto M."/>
            <person name="Macias-Munoz A."/>
            <person name="McGill C.J."/>
            <person name="Rodriguez I.M."/>
            <person name="Rodriguez B."/>
            <person name="Murad R."/>
            <person name="Mortazavi A."/>
        </authorList>
    </citation>
    <scope>NUCLEOTIDE SEQUENCE [LARGE SCALE GENOMIC DNA]</scope>
    <source>
        <strain evidence="2 3">ALL</strain>
    </source>
</reference>
<gene>
    <name evidence="2" type="ORF">L596_021803</name>
</gene>
<keyword evidence="1" id="KW-0472">Membrane</keyword>
<evidence type="ECO:0000313" key="3">
    <source>
        <dbReference type="Proteomes" id="UP000298663"/>
    </source>
</evidence>
<comment type="caution">
    <text evidence="2">The sequence shown here is derived from an EMBL/GenBank/DDBJ whole genome shotgun (WGS) entry which is preliminary data.</text>
</comment>
<feature type="transmembrane region" description="Helical" evidence="1">
    <location>
        <begin position="13"/>
        <end position="37"/>
    </location>
</feature>
<accession>A0A4U5MKM9</accession>
<protein>
    <recommendedName>
        <fullName evidence="4">G-protein coupled receptors family 1 profile domain-containing protein</fullName>
    </recommendedName>
</protein>
<feature type="transmembrane region" description="Helical" evidence="1">
    <location>
        <begin position="214"/>
        <end position="231"/>
    </location>
</feature>
<keyword evidence="3" id="KW-1185">Reference proteome</keyword>
<proteinExistence type="predicted"/>
<dbReference type="EMBL" id="AZBU02000007">
    <property type="protein sequence ID" value="TKR69673.1"/>
    <property type="molecule type" value="Genomic_DNA"/>
</dbReference>
<dbReference type="Gene3D" id="1.20.1070.10">
    <property type="entry name" value="Rhodopsin 7-helix transmembrane proteins"/>
    <property type="match status" value="1"/>
</dbReference>
<reference evidence="2 3" key="1">
    <citation type="journal article" date="2015" name="Genome Biol.">
        <title>Comparative genomics of Steinernema reveals deeply conserved gene regulatory networks.</title>
        <authorList>
            <person name="Dillman A.R."/>
            <person name="Macchietto M."/>
            <person name="Porter C.F."/>
            <person name="Rogers A."/>
            <person name="Williams B."/>
            <person name="Antoshechkin I."/>
            <person name="Lee M.M."/>
            <person name="Goodwin Z."/>
            <person name="Lu X."/>
            <person name="Lewis E.E."/>
            <person name="Goodrich-Blair H."/>
            <person name="Stock S.P."/>
            <person name="Adams B.J."/>
            <person name="Sternberg P.W."/>
            <person name="Mortazavi A."/>
        </authorList>
    </citation>
    <scope>NUCLEOTIDE SEQUENCE [LARGE SCALE GENOMIC DNA]</scope>
    <source>
        <strain evidence="2 3">ALL</strain>
    </source>
</reference>
<feature type="transmembrane region" description="Helical" evidence="1">
    <location>
        <begin position="95"/>
        <end position="114"/>
    </location>
</feature>
<dbReference type="Proteomes" id="UP000298663">
    <property type="component" value="Unassembled WGS sequence"/>
</dbReference>
<feature type="transmembrane region" description="Helical" evidence="1">
    <location>
        <begin position="123"/>
        <end position="145"/>
    </location>
</feature>
<evidence type="ECO:0000256" key="1">
    <source>
        <dbReference type="SAM" id="Phobius"/>
    </source>
</evidence>
<feature type="transmembrane region" description="Helical" evidence="1">
    <location>
        <begin position="243"/>
        <end position="267"/>
    </location>
</feature>
<dbReference type="SUPFAM" id="SSF81321">
    <property type="entry name" value="Family A G protein-coupled receptor-like"/>
    <property type="match status" value="1"/>
</dbReference>
<name>A0A4U5MKM9_STECR</name>
<evidence type="ECO:0000313" key="2">
    <source>
        <dbReference type="EMBL" id="TKR69673.1"/>
    </source>
</evidence>
<sequence length="301" mass="34321">MQSVSDMSTILRYVFGPIYIILSSFLLFLNVAYVLLIRKSPKTNISSTYRIIANICFAGSMQLIPFIAGGVMTLANSVFHFYLDRILGILLESGWILYVCLLLSLAVDRLLYFIKITTRIRALLVTSLILASWLVWLASAIVVSLPDFGYTYENPGRIGWTFYDIQGAVIMATLENYVNLVFSGITLTLYLALFLYIVKMRSSVDNVSKSEYRLLKVAFVTFTYETLFGIWNVCDIQFPSNSIHRIIVFNLIWIVHAGFFALMSVIVNKNFRKMLKKVYFKSKKSVSHVDIRVASVVRLNL</sequence>
<keyword evidence="1" id="KW-1133">Transmembrane helix</keyword>
<organism evidence="2 3">
    <name type="scientific">Steinernema carpocapsae</name>
    <name type="common">Entomopathogenic nematode</name>
    <dbReference type="NCBI Taxonomy" id="34508"/>
    <lineage>
        <taxon>Eukaryota</taxon>
        <taxon>Metazoa</taxon>
        <taxon>Ecdysozoa</taxon>
        <taxon>Nematoda</taxon>
        <taxon>Chromadorea</taxon>
        <taxon>Rhabditida</taxon>
        <taxon>Tylenchina</taxon>
        <taxon>Panagrolaimomorpha</taxon>
        <taxon>Strongyloidoidea</taxon>
        <taxon>Steinernematidae</taxon>
        <taxon>Steinernema</taxon>
    </lineage>
</organism>
<evidence type="ECO:0008006" key="4">
    <source>
        <dbReference type="Google" id="ProtNLM"/>
    </source>
</evidence>
<feature type="transmembrane region" description="Helical" evidence="1">
    <location>
        <begin position="177"/>
        <end position="198"/>
    </location>
</feature>
<keyword evidence="1" id="KW-0812">Transmembrane</keyword>